<evidence type="ECO:0000256" key="1">
    <source>
        <dbReference type="SAM" id="MobiDB-lite"/>
    </source>
</evidence>
<evidence type="ECO:0000313" key="3">
    <source>
        <dbReference type="Proteomes" id="UP001433268"/>
    </source>
</evidence>
<dbReference type="EMBL" id="JAQQWN010000004">
    <property type="protein sequence ID" value="KAK8087811.1"/>
    <property type="molecule type" value="Genomic_DNA"/>
</dbReference>
<comment type="caution">
    <text evidence="2">The sequence shown here is derived from an EMBL/GenBank/DDBJ whole genome shotgun (WGS) entry which is preliminary data.</text>
</comment>
<proteinExistence type="predicted"/>
<accession>A0ABR1WXD9</accession>
<reference evidence="2 3" key="1">
    <citation type="submission" date="2023-01" db="EMBL/GenBank/DDBJ databases">
        <title>Analysis of 21 Apiospora genomes using comparative genomics revels a genus with tremendous synthesis potential of carbohydrate active enzymes and secondary metabolites.</title>
        <authorList>
            <person name="Sorensen T."/>
        </authorList>
    </citation>
    <scope>NUCLEOTIDE SEQUENCE [LARGE SCALE GENOMIC DNA]</scope>
    <source>
        <strain evidence="2 3">CBS 114990</strain>
    </source>
</reference>
<evidence type="ECO:0000313" key="2">
    <source>
        <dbReference type="EMBL" id="KAK8087811.1"/>
    </source>
</evidence>
<feature type="region of interest" description="Disordered" evidence="1">
    <location>
        <begin position="119"/>
        <end position="204"/>
    </location>
</feature>
<protein>
    <submittedName>
        <fullName evidence="2">Uncharacterized protein</fullName>
    </submittedName>
</protein>
<organism evidence="2 3">
    <name type="scientific">Apiospora hydei</name>
    <dbReference type="NCBI Taxonomy" id="1337664"/>
    <lineage>
        <taxon>Eukaryota</taxon>
        <taxon>Fungi</taxon>
        <taxon>Dikarya</taxon>
        <taxon>Ascomycota</taxon>
        <taxon>Pezizomycotina</taxon>
        <taxon>Sordariomycetes</taxon>
        <taxon>Xylariomycetidae</taxon>
        <taxon>Amphisphaeriales</taxon>
        <taxon>Apiosporaceae</taxon>
        <taxon>Apiospora</taxon>
    </lineage>
</organism>
<sequence length="328" mass="37021">MHELKNILAELDRGKANQNPNGKWGFTIYRTDWKDQRLWMDYKRHLRDTIAVAPKADDPDTDANTELDKEAKARKKLSKRIRLAFKLVVVEDQVLKGRTTAEVRQYHREKVRAYLDDKPFRFSGFPGEEGEEDGAGEGIDGSHAEHAEVKVEDDEQVEDEKPQDEQPEQLPPTPPQSSPPNQGEAADEAQTNPPPAPSPPREEKRVGHVWQDYFVHVNEVVLAKYKAAREREKLLLVNPAIYAHADNDTLFVAVVAEAERFDYRLQRFGPWEGDGSVPEARMAWQYVQIGRLPVLYDYLSRRPLGAAQLGAIPETVHSRGGGGGGEGE</sequence>
<name>A0ABR1WXD9_9PEZI</name>
<dbReference type="Proteomes" id="UP001433268">
    <property type="component" value="Unassembled WGS sequence"/>
</dbReference>
<gene>
    <name evidence="2" type="ORF">PG997_002772</name>
</gene>
<dbReference type="RefSeq" id="XP_066670705.1">
    <property type="nucleotide sequence ID" value="XM_066807087.1"/>
</dbReference>
<keyword evidence="3" id="KW-1185">Reference proteome</keyword>
<dbReference type="GeneID" id="92040147"/>
<feature type="compositionally biased region" description="Basic and acidic residues" evidence="1">
    <location>
        <begin position="140"/>
        <end position="150"/>
    </location>
</feature>
<feature type="compositionally biased region" description="Pro residues" evidence="1">
    <location>
        <begin position="169"/>
        <end position="178"/>
    </location>
</feature>